<accession>A0ABS3YAB2</accession>
<proteinExistence type="predicted"/>
<reference evidence="4" key="1">
    <citation type="submission" date="2021-03" db="EMBL/GenBank/DDBJ databases">
        <title>Assistant Professor.</title>
        <authorList>
            <person name="Huq M.A."/>
        </authorList>
    </citation>
    <scope>NUCLEOTIDE SEQUENCE [LARGE SCALE GENOMIC DNA]</scope>
    <source>
        <strain evidence="4">MAH-28</strain>
    </source>
</reference>
<evidence type="ECO:0000313" key="4">
    <source>
        <dbReference type="Proteomes" id="UP000679126"/>
    </source>
</evidence>
<dbReference type="Gene3D" id="2.60.40.1290">
    <property type="match status" value="2"/>
</dbReference>
<keyword evidence="1" id="KW-0732">Signal</keyword>
<gene>
    <name evidence="3" type="ORF">J7I43_05285</name>
</gene>
<dbReference type="Gene3D" id="2.120.10.10">
    <property type="match status" value="1"/>
</dbReference>
<feature type="chain" id="PRO_5045913593" description="Sialidase N-terminal domain-containing protein" evidence="1">
    <location>
        <begin position="26"/>
        <end position="231"/>
    </location>
</feature>
<dbReference type="InterPro" id="IPR029456">
    <property type="entry name" value="Sialidase_N"/>
</dbReference>
<dbReference type="Pfam" id="PF14873">
    <property type="entry name" value="BNR_assoc_N"/>
    <property type="match status" value="1"/>
</dbReference>
<evidence type="ECO:0000313" key="3">
    <source>
        <dbReference type="EMBL" id="MBO9151609.1"/>
    </source>
</evidence>
<dbReference type="RefSeq" id="WP_209143976.1">
    <property type="nucleotide sequence ID" value="NZ_JAGHKP010000001.1"/>
</dbReference>
<feature type="signal peptide" evidence="1">
    <location>
        <begin position="1"/>
        <end position="25"/>
    </location>
</feature>
<dbReference type="Proteomes" id="UP000679126">
    <property type="component" value="Unassembled WGS sequence"/>
</dbReference>
<evidence type="ECO:0000259" key="2">
    <source>
        <dbReference type="Pfam" id="PF14873"/>
    </source>
</evidence>
<dbReference type="InterPro" id="IPR036278">
    <property type="entry name" value="Sialidase_sf"/>
</dbReference>
<comment type="caution">
    <text evidence="3">The sequence shown here is derived from an EMBL/GenBank/DDBJ whole genome shotgun (WGS) entry which is preliminary data.</text>
</comment>
<name>A0ABS3YAB2_9BACT</name>
<dbReference type="CDD" id="cd15482">
    <property type="entry name" value="Sialidase_non-viral"/>
    <property type="match status" value="1"/>
</dbReference>
<evidence type="ECO:0000256" key="1">
    <source>
        <dbReference type="SAM" id="SignalP"/>
    </source>
</evidence>
<dbReference type="EMBL" id="JAGHKP010000001">
    <property type="protein sequence ID" value="MBO9151609.1"/>
    <property type="molecule type" value="Genomic_DNA"/>
</dbReference>
<organism evidence="3 4">
    <name type="scientific">Chitinophaga chungangae</name>
    <dbReference type="NCBI Taxonomy" id="2821488"/>
    <lineage>
        <taxon>Bacteria</taxon>
        <taxon>Pseudomonadati</taxon>
        <taxon>Bacteroidota</taxon>
        <taxon>Chitinophagia</taxon>
        <taxon>Chitinophagales</taxon>
        <taxon>Chitinophagaceae</taxon>
        <taxon>Chitinophaga</taxon>
    </lineage>
</organism>
<protein>
    <recommendedName>
        <fullName evidence="2">Sialidase N-terminal domain-containing protein</fullName>
    </recommendedName>
</protein>
<dbReference type="SUPFAM" id="SSF50939">
    <property type="entry name" value="Sialidases"/>
    <property type="match status" value="1"/>
</dbReference>
<sequence length="231" mass="24973">MQRSLKVIISSALCCLLPAVLTAQEAVQRKFKVPVLTGKEVNPVIRIRVDAATDGDTLRQVEIMLKDAASLANVRIYSTGADTALLKTGKTLFAGTENPATGKVRLQGVAALQRGANYFWVTVSPSPSVPLSARLDINAASLKVNDTTIGIAPDVYRHRFGVALRQHGQDDVHTHRIPGLATAKDGTLLAIYDARRESGRDLQGNIDIGLSRSFDKGKTWRPMQIVMDMGA</sequence>
<feature type="domain" description="Sialidase N-terminal" evidence="2">
    <location>
        <begin position="24"/>
        <end position="146"/>
    </location>
</feature>
<keyword evidence="4" id="KW-1185">Reference proteome</keyword>